<reference evidence="6 7" key="1">
    <citation type="submission" date="2018-11" db="EMBL/GenBank/DDBJ databases">
        <authorList>
            <consortium name="Pathogen Informatics"/>
        </authorList>
    </citation>
    <scope>NUCLEOTIDE SEQUENCE [LARGE SCALE GENOMIC DNA]</scope>
</reference>
<organism evidence="6">
    <name type="scientific">Heligmosomoides polygyrus</name>
    <name type="common">Parasitic roundworm</name>
    <dbReference type="NCBI Taxonomy" id="6339"/>
    <lineage>
        <taxon>Eukaryota</taxon>
        <taxon>Metazoa</taxon>
        <taxon>Ecdysozoa</taxon>
        <taxon>Nematoda</taxon>
        <taxon>Chromadorea</taxon>
        <taxon>Rhabditida</taxon>
        <taxon>Rhabditina</taxon>
        <taxon>Rhabditomorpha</taxon>
        <taxon>Strongyloidea</taxon>
        <taxon>Heligmosomidae</taxon>
        <taxon>Heligmosomoides</taxon>
    </lineage>
</organism>
<keyword evidence="4" id="KW-0067">ATP-binding</keyword>
<keyword evidence="1" id="KW-0547">Nucleotide-binding</keyword>
<dbReference type="GO" id="GO:0016787">
    <property type="term" value="F:hydrolase activity"/>
    <property type="evidence" value="ECO:0007669"/>
    <property type="project" value="UniProtKB-KW"/>
</dbReference>
<evidence type="ECO:0000256" key="3">
    <source>
        <dbReference type="ARBA" id="ARBA00022806"/>
    </source>
</evidence>
<dbReference type="Proteomes" id="UP000050761">
    <property type="component" value="Unassembled WGS sequence"/>
</dbReference>
<dbReference type="WBParaSite" id="HPBE_0001874201-mRNA-1">
    <property type="protein sequence ID" value="HPBE_0001874201-mRNA-1"/>
    <property type="gene ID" value="HPBE_0001874201"/>
</dbReference>
<dbReference type="OrthoDB" id="6513042at2759"/>
<dbReference type="InterPro" id="IPR050534">
    <property type="entry name" value="Coronavir_polyprotein_1ab"/>
</dbReference>
<evidence type="ECO:0000313" key="6">
    <source>
        <dbReference type="EMBL" id="VDP12719.1"/>
    </source>
</evidence>
<dbReference type="GO" id="GO:0043139">
    <property type="term" value="F:5'-3' DNA helicase activity"/>
    <property type="evidence" value="ECO:0007669"/>
    <property type="project" value="TreeGrafter"/>
</dbReference>
<dbReference type="EMBL" id="UZAH01030888">
    <property type="protein sequence ID" value="VDP12719.1"/>
    <property type="molecule type" value="Genomic_DNA"/>
</dbReference>
<protein>
    <submittedName>
        <fullName evidence="8">AAA_12 domain-containing protein</fullName>
    </submittedName>
</protein>
<dbReference type="InterPro" id="IPR041679">
    <property type="entry name" value="DNA2/NAM7-like_C"/>
</dbReference>
<name>A0A3P8ELC6_HELPZ</name>
<evidence type="ECO:0000313" key="8">
    <source>
        <dbReference type="WBParaSite" id="HPBE_0001874201-mRNA-1"/>
    </source>
</evidence>
<dbReference type="PANTHER" id="PTHR43788:SF16">
    <property type="entry name" value="HELICASE WITH ZINC FINGER 2"/>
    <property type="match status" value="1"/>
</dbReference>
<dbReference type="Pfam" id="PF13087">
    <property type="entry name" value="AAA_12"/>
    <property type="match status" value="1"/>
</dbReference>
<dbReference type="GO" id="GO:0005524">
    <property type="term" value="F:ATP binding"/>
    <property type="evidence" value="ECO:0007669"/>
    <property type="project" value="UniProtKB-KW"/>
</dbReference>
<keyword evidence="7" id="KW-1185">Reference proteome</keyword>
<accession>A0A3P8ELC6</accession>
<dbReference type="Gene3D" id="3.40.50.300">
    <property type="entry name" value="P-loop containing nucleotide triphosphate hydrolases"/>
    <property type="match status" value="1"/>
</dbReference>
<sequence>MAAMKNAEDNMETLIGFTGRFQPARLPSADLDDHSRYAFGSCHAAVIRAVENHGRRFGTNVFIDLCVKLDKPPILSEQACDIISRRRLFDNLTFSGYLGTIKGTPVFLTDDQNNEVNVGTSTLYPVVAIQAGTGKTIYKTILCDEASQIPEPVFVTIANQVPWARQFDIGDNHQLEPHEQFRRISERAAEYGVDIATVDSVQGREKEIGIVLTTRTDFGKDSAQFLNNPRRMNVP</sequence>
<evidence type="ECO:0000256" key="1">
    <source>
        <dbReference type="ARBA" id="ARBA00022741"/>
    </source>
</evidence>
<dbReference type="PANTHER" id="PTHR43788">
    <property type="entry name" value="DNA2/NAM7 HELICASE FAMILY MEMBER"/>
    <property type="match status" value="1"/>
</dbReference>
<keyword evidence="3" id="KW-0347">Helicase</keyword>
<evidence type="ECO:0000256" key="4">
    <source>
        <dbReference type="ARBA" id="ARBA00022840"/>
    </source>
</evidence>
<gene>
    <name evidence="6" type="ORF">HPBE_LOCUS18741</name>
</gene>
<dbReference type="InterPro" id="IPR027417">
    <property type="entry name" value="P-loop_NTPase"/>
</dbReference>
<dbReference type="AlphaFoldDB" id="A0A3P8ELC6"/>
<evidence type="ECO:0000313" key="7">
    <source>
        <dbReference type="Proteomes" id="UP000050761"/>
    </source>
</evidence>
<keyword evidence="2" id="KW-0378">Hydrolase</keyword>
<evidence type="ECO:0000256" key="2">
    <source>
        <dbReference type="ARBA" id="ARBA00022801"/>
    </source>
</evidence>
<evidence type="ECO:0000259" key="5">
    <source>
        <dbReference type="Pfam" id="PF13087"/>
    </source>
</evidence>
<reference evidence="8" key="2">
    <citation type="submission" date="2019-09" db="UniProtKB">
        <authorList>
            <consortium name="WormBaseParasite"/>
        </authorList>
    </citation>
    <scope>IDENTIFICATION</scope>
</reference>
<proteinExistence type="predicted"/>
<feature type="domain" description="DNA2/NAM7 helicase-like C-terminal" evidence="5">
    <location>
        <begin position="185"/>
        <end position="234"/>
    </location>
</feature>